<dbReference type="Proteomes" id="UP000279259">
    <property type="component" value="Unassembled WGS sequence"/>
</dbReference>
<evidence type="ECO:0000256" key="1">
    <source>
        <dbReference type="ARBA" id="ARBA00004141"/>
    </source>
</evidence>
<feature type="compositionally biased region" description="Basic residues" evidence="6">
    <location>
        <begin position="322"/>
        <end position="334"/>
    </location>
</feature>
<evidence type="ECO:0000259" key="8">
    <source>
        <dbReference type="PROSITE" id="PS50850"/>
    </source>
</evidence>
<evidence type="ECO:0000313" key="10">
    <source>
        <dbReference type="Proteomes" id="UP000279259"/>
    </source>
</evidence>
<dbReference type="PROSITE" id="PS50850">
    <property type="entry name" value="MFS"/>
    <property type="match status" value="1"/>
</dbReference>
<evidence type="ECO:0000313" key="9">
    <source>
        <dbReference type="EMBL" id="RSH93390.1"/>
    </source>
</evidence>
<feature type="transmembrane region" description="Helical" evidence="7">
    <location>
        <begin position="201"/>
        <end position="219"/>
    </location>
</feature>
<evidence type="ECO:0000256" key="7">
    <source>
        <dbReference type="SAM" id="Phobius"/>
    </source>
</evidence>
<feature type="transmembrane region" description="Helical" evidence="7">
    <location>
        <begin position="231"/>
        <end position="252"/>
    </location>
</feature>
<feature type="compositionally biased region" description="Low complexity" evidence="6">
    <location>
        <begin position="367"/>
        <end position="381"/>
    </location>
</feature>
<feature type="transmembrane region" description="Helical" evidence="7">
    <location>
        <begin position="143"/>
        <end position="163"/>
    </location>
</feature>
<dbReference type="OrthoDB" id="440553at2759"/>
<feature type="compositionally biased region" description="Basic and acidic residues" evidence="6">
    <location>
        <begin position="89"/>
        <end position="101"/>
    </location>
</feature>
<dbReference type="InterPro" id="IPR036259">
    <property type="entry name" value="MFS_trans_sf"/>
</dbReference>
<evidence type="ECO:0000256" key="6">
    <source>
        <dbReference type="SAM" id="MobiDB-lite"/>
    </source>
</evidence>
<dbReference type="CDD" id="cd17325">
    <property type="entry name" value="MFS_MdtG_SLC18_like"/>
    <property type="match status" value="1"/>
</dbReference>
<organism evidence="9 10">
    <name type="scientific">Saitozyma podzolica</name>
    <dbReference type="NCBI Taxonomy" id="1890683"/>
    <lineage>
        <taxon>Eukaryota</taxon>
        <taxon>Fungi</taxon>
        <taxon>Dikarya</taxon>
        <taxon>Basidiomycota</taxon>
        <taxon>Agaricomycotina</taxon>
        <taxon>Tremellomycetes</taxon>
        <taxon>Tremellales</taxon>
        <taxon>Trimorphomycetaceae</taxon>
        <taxon>Saitozyma</taxon>
    </lineage>
</organism>
<feature type="region of interest" description="Disordered" evidence="6">
    <location>
        <begin position="606"/>
        <end position="652"/>
    </location>
</feature>
<protein>
    <recommendedName>
        <fullName evidence="8">Major facilitator superfamily (MFS) profile domain-containing protein</fullName>
    </recommendedName>
</protein>
<feature type="transmembrane region" description="Helical" evidence="7">
    <location>
        <begin position="175"/>
        <end position="195"/>
    </location>
</feature>
<accession>A0A427YQQ0</accession>
<feature type="domain" description="Major facilitator superfamily (MFS) profile" evidence="8">
    <location>
        <begin position="64"/>
        <end position="594"/>
    </location>
</feature>
<name>A0A427YQQ0_9TREE</name>
<comment type="subcellular location">
    <subcellularLocation>
        <location evidence="1">Membrane</location>
        <topology evidence="1">Multi-pass membrane protein</topology>
    </subcellularLocation>
</comment>
<evidence type="ECO:0000256" key="3">
    <source>
        <dbReference type="ARBA" id="ARBA00022692"/>
    </source>
</evidence>
<dbReference type="InterPro" id="IPR011701">
    <property type="entry name" value="MFS"/>
</dbReference>
<feature type="transmembrane region" description="Helical" evidence="7">
    <location>
        <begin position="539"/>
        <end position="561"/>
    </location>
</feature>
<keyword evidence="10" id="KW-1185">Reference proteome</keyword>
<feature type="region of interest" description="Disordered" evidence="6">
    <location>
        <begin position="83"/>
        <end position="110"/>
    </location>
</feature>
<reference evidence="9 10" key="1">
    <citation type="submission" date="2018-11" db="EMBL/GenBank/DDBJ databases">
        <title>Genome sequence of Saitozyma podzolica DSM 27192.</title>
        <authorList>
            <person name="Aliyu H."/>
            <person name="Gorte O."/>
            <person name="Ochsenreither K."/>
        </authorList>
    </citation>
    <scope>NUCLEOTIDE SEQUENCE [LARGE SCALE GENOMIC DNA]</scope>
    <source>
        <strain evidence="9 10">DSM 27192</strain>
    </source>
</reference>
<feature type="transmembrane region" description="Helical" evidence="7">
    <location>
        <begin position="258"/>
        <end position="279"/>
    </location>
</feature>
<dbReference type="PANTHER" id="PTHR23506">
    <property type="entry name" value="GH10249P"/>
    <property type="match status" value="1"/>
</dbReference>
<dbReference type="InterPro" id="IPR050930">
    <property type="entry name" value="MFS_Vesicular_Transporter"/>
</dbReference>
<evidence type="ECO:0000256" key="4">
    <source>
        <dbReference type="ARBA" id="ARBA00022989"/>
    </source>
</evidence>
<keyword evidence="2" id="KW-0813">Transport</keyword>
<feature type="compositionally biased region" description="Basic and acidic residues" evidence="6">
    <location>
        <begin position="383"/>
        <end position="393"/>
    </location>
</feature>
<dbReference type="PANTHER" id="PTHR23506:SF23">
    <property type="entry name" value="GH10249P"/>
    <property type="match status" value="1"/>
</dbReference>
<keyword evidence="4 7" id="KW-1133">Transmembrane helix</keyword>
<evidence type="ECO:0000256" key="5">
    <source>
        <dbReference type="ARBA" id="ARBA00023136"/>
    </source>
</evidence>
<gene>
    <name evidence="9" type="ORF">EHS25_007746</name>
</gene>
<feature type="transmembrane region" description="Helical" evidence="7">
    <location>
        <begin position="567"/>
        <end position="591"/>
    </location>
</feature>
<feature type="transmembrane region" description="Helical" evidence="7">
    <location>
        <begin position="411"/>
        <end position="428"/>
    </location>
</feature>
<feature type="compositionally biased region" description="Basic and acidic residues" evidence="6">
    <location>
        <begin position="335"/>
        <end position="349"/>
    </location>
</feature>
<dbReference type="GO" id="GO:0022857">
    <property type="term" value="F:transmembrane transporter activity"/>
    <property type="evidence" value="ECO:0007669"/>
    <property type="project" value="InterPro"/>
</dbReference>
<proteinExistence type="predicted"/>
<dbReference type="STRING" id="1890683.A0A427YQQ0"/>
<evidence type="ECO:0000256" key="2">
    <source>
        <dbReference type="ARBA" id="ARBA00022448"/>
    </source>
</evidence>
<dbReference type="SUPFAM" id="SSF103473">
    <property type="entry name" value="MFS general substrate transporter"/>
    <property type="match status" value="1"/>
</dbReference>
<dbReference type="GO" id="GO:0016020">
    <property type="term" value="C:membrane"/>
    <property type="evidence" value="ECO:0007669"/>
    <property type="project" value="UniProtKB-SubCell"/>
</dbReference>
<dbReference type="Gene3D" id="1.20.1250.20">
    <property type="entry name" value="MFS general substrate transporter like domains"/>
    <property type="match status" value="2"/>
</dbReference>
<sequence length="652" mass="70242">MAAPLVRMESLQRVYSPHDRSPALERAEGTGKEAAAALSRGRSLWRRTKREPWGFKWRSSSWYITTVVTLGVATDALAYVRRIPPPSPKTKDKSLTPRGESENENENENARLTSPIHQAIVVPVLPYRLQALNYTNISALTSYLLLAYSAGIFVSIFPVAYFFHRYPYRRGPMIAAVLALELGLILFMLIQPYPVMVISRFIQGAASAVVWSVGFALICENVPEKNIGRQIGFATSGVSIGTTIAPPIGGALYSGLGWHAPFVFTIIICAVDLLMRLLVLEQKDVAQWLVPAVPVSPSTTLQSASTETSPIDGGERRDVSHSRSHSHSRSASRSRSREASEEAADRALGDVEPEPTQETDALPTSLTKSTNETSPTSTSTAKKSKEATSHPGPRELEPWEVLIALVKNKRGMTGFILTFIFGSVMGTIDPTLTLRLQSIWDKESDFVGLIYLAAAAPTFLTGPIVGALADKWGAEWFMASSLLCTLPWLPLMLLTGSLPGFIIFFALANLFLSCAMAPVGLEITMAARVTEGMSEIHQFAAMNIAFSVSSAVGAIVGGQMYDHLANGWAAVLWFCFAVTAAGIPFAFAWAGNQPLLDRLLRKGQTAPEAVDGDQQANGAGESVAEGTDGQGGVVSREEGSEGSAGVHETATR</sequence>
<feature type="region of interest" description="Disordered" evidence="6">
    <location>
        <begin position="298"/>
        <end position="393"/>
    </location>
</feature>
<comment type="caution">
    <text evidence="9">The sequence shown here is derived from an EMBL/GenBank/DDBJ whole genome shotgun (WGS) entry which is preliminary data.</text>
</comment>
<dbReference type="InterPro" id="IPR020846">
    <property type="entry name" value="MFS_dom"/>
</dbReference>
<feature type="compositionally biased region" description="Polar residues" evidence="6">
    <location>
        <begin position="298"/>
        <end position="309"/>
    </location>
</feature>
<dbReference type="Pfam" id="PF07690">
    <property type="entry name" value="MFS_1"/>
    <property type="match status" value="2"/>
</dbReference>
<feature type="transmembrane region" description="Helical" evidence="7">
    <location>
        <begin position="501"/>
        <end position="527"/>
    </location>
</feature>
<dbReference type="EMBL" id="RSCD01000004">
    <property type="protein sequence ID" value="RSH93390.1"/>
    <property type="molecule type" value="Genomic_DNA"/>
</dbReference>
<keyword evidence="5 7" id="KW-0472">Membrane</keyword>
<keyword evidence="3 7" id="KW-0812">Transmembrane</keyword>
<feature type="transmembrane region" description="Helical" evidence="7">
    <location>
        <begin position="448"/>
        <end position="469"/>
    </location>
</feature>
<feature type="transmembrane region" description="Helical" evidence="7">
    <location>
        <begin position="476"/>
        <end position="495"/>
    </location>
</feature>
<dbReference type="AlphaFoldDB" id="A0A427YQQ0"/>